<protein>
    <submittedName>
        <fullName evidence="1">Uncharacterized protein</fullName>
    </submittedName>
</protein>
<dbReference type="AlphaFoldDB" id="A0AAV4QLY4"/>
<gene>
    <name evidence="1" type="ORF">CDAR_460041</name>
</gene>
<organism evidence="1 2">
    <name type="scientific">Caerostris darwini</name>
    <dbReference type="NCBI Taxonomy" id="1538125"/>
    <lineage>
        <taxon>Eukaryota</taxon>
        <taxon>Metazoa</taxon>
        <taxon>Ecdysozoa</taxon>
        <taxon>Arthropoda</taxon>
        <taxon>Chelicerata</taxon>
        <taxon>Arachnida</taxon>
        <taxon>Araneae</taxon>
        <taxon>Araneomorphae</taxon>
        <taxon>Entelegynae</taxon>
        <taxon>Araneoidea</taxon>
        <taxon>Araneidae</taxon>
        <taxon>Caerostris</taxon>
    </lineage>
</organism>
<dbReference type="Proteomes" id="UP001054837">
    <property type="component" value="Unassembled WGS sequence"/>
</dbReference>
<accession>A0AAV4QLY4</accession>
<comment type="caution">
    <text evidence="1">The sequence shown here is derived from an EMBL/GenBank/DDBJ whole genome shotgun (WGS) entry which is preliminary data.</text>
</comment>
<evidence type="ECO:0000313" key="2">
    <source>
        <dbReference type="Proteomes" id="UP001054837"/>
    </source>
</evidence>
<reference evidence="1 2" key="1">
    <citation type="submission" date="2021-06" db="EMBL/GenBank/DDBJ databases">
        <title>Caerostris darwini draft genome.</title>
        <authorList>
            <person name="Kono N."/>
            <person name="Arakawa K."/>
        </authorList>
    </citation>
    <scope>NUCLEOTIDE SEQUENCE [LARGE SCALE GENOMIC DNA]</scope>
</reference>
<evidence type="ECO:0000313" key="1">
    <source>
        <dbReference type="EMBL" id="GIY09931.1"/>
    </source>
</evidence>
<keyword evidence="2" id="KW-1185">Reference proteome</keyword>
<dbReference type="EMBL" id="BPLQ01004693">
    <property type="protein sequence ID" value="GIY09931.1"/>
    <property type="molecule type" value="Genomic_DNA"/>
</dbReference>
<proteinExistence type="predicted"/>
<name>A0AAV4QLY4_9ARAC</name>
<sequence>MHKSRYRRSNYSKQIQLQLNTSPSPALQLFAIRLPPKSRFCLGIRNTTSNTSCERNSTMKNHRPHCSTNHISEISELEAMSISRGVIPEYLSVHSRRALFPVSSTLPSNYHYLKIEFSGNDQ</sequence>